<evidence type="ECO:0000256" key="4">
    <source>
        <dbReference type="SAM" id="Phobius"/>
    </source>
</evidence>
<evidence type="ECO:0000313" key="7">
    <source>
        <dbReference type="Proteomes" id="UP000190230"/>
    </source>
</evidence>
<protein>
    <submittedName>
        <fullName evidence="6">Glycosyltransferase, catalytic subunit of cellulose synthase and poly-beta-1,6-N-acetylglucosamine synthase</fullName>
    </submittedName>
</protein>
<evidence type="ECO:0000256" key="1">
    <source>
        <dbReference type="ARBA" id="ARBA00006739"/>
    </source>
</evidence>
<dbReference type="InterPro" id="IPR001173">
    <property type="entry name" value="Glyco_trans_2-like"/>
</dbReference>
<dbReference type="PANTHER" id="PTHR43630:SF1">
    <property type="entry name" value="POLY-BETA-1,6-N-ACETYL-D-GLUCOSAMINE SYNTHASE"/>
    <property type="match status" value="1"/>
</dbReference>
<feature type="transmembrane region" description="Helical" evidence="4">
    <location>
        <begin position="319"/>
        <end position="338"/>
    </location>
</feature>
<dbReference type="CDD" id="cd04192">
    <property type="entry name" value="GT_2_like_e"/>
    <property type="match status" value="1"/>
</dbReference>
<dbReference type="STRING" id="241145.SAMN05660776_1978"/>
<feature type="transmembrane region" description="Helical" evidence="4">
    <location>
        <begin position="286"/>
        <end position="313"/>
    </location>
</feature>
<dbReference type="EMBL" id="FUYY01000003">
    <property type="protein sequence ID" value="SKB59574.1"/>
    <property type="molecule type" value="Genomic_DNA"/>
</dbReference>
<feature type="domain" description="Glycosyltransferase 2-like" evidence="5">
    <location>
        <begin position="40"/>
        <end position="184"/>
    </location>
</feature>
<accession>A0A1T5CJI9</accession>
<keyword evidence="2" id="KW-0328">Glycosyltransferase</keyword>
<proteinExistence type="inferred from homology"/>
<dbReference type="PANTHER" id="PTHR43630">
    <property type="entry name" value="POLY-BETA-1,6-N-ACETYL-D-GLUCOSAMINE SYNTHASE"/>
    <property type="match status" value="1"/>
</dbReference>
<keyword evidence="4" id="KW-1133">Transmembrane helix</keyword>
<dbReference type="Pfam" id="PF00535">
    <property type="entry name" value="Glycos_transf_2"/>
    <property type="match status" value="1"/>
</dbReference>
<evidence type="ECO:0000259" key="5">
    <source>
        <dbReference type="Pfam" id="PF00535"/>
    </source>
</evidence>
<dbReference type="Proteomes" id="UP000190230">
    <property type="component" value="Unassembled WGS sequence"/>
</dbReference>
<evidence type="ECO:0000256" key="3">
    <source>
        <dbReference type="ARBA" id="ARBA00022679"/>
    </source>
</evidence>
<keyword evidence="4" id="KW-0472">Membrane</keyword>
<gene>
    <name evidence="6" type="ORF">SAMN05660776_1978</name>
</gene>
<sequence>MFIFIIICICYSVLMLMLLYGWKKIPEFSSENSPAEIRFSIIVPFRNEAKNLSDLLNSLARVNYPKSKYEIILVNDESDDNSVEIIQEFQQNHSGLNITLLENQRSSNSPKKDAINTAIDSAKFEYIITIDADCQVPVNWLKSYNDFILKTGNKLIAGPVALITSTPENTNNKRKNILRNFEELDILSLQASTAGAFGIGKAFMCNGANLCYEKDAFLEVSGFTGNDNIASGDDVFLLQKFQQENYKIGFLKSKEAIVYTQPQQSFGDLVLQRIRWASKAPAYKSLFAKFTGISVLLMNLSLVIAAFLVFFQLLSYEPILIIFLVKFNLDFILIYSSAKFFQRETVLRSYFWSSIFYPFFSTYIAVKSLFSDFSWKGRQFEKQR</sequence>
<name>A0A1T5CJI9_9FLAO</name>
<reference evidence="7" key="1">
    <citation type="submission" date="2017-02" db="EMBL/GenBank/DDBJ databases">
        <authorList>
            <person name="Varghese N."/>
            <person name="Submissions S."/>
        </authorList>
    </citation>
    <scope>NUCLEOTIDE SEQUENCE [LARGE SCALE GENOMIC DNA]</scope>
    <source>
        <strain evidence="7">DSM 23405</strain>
    </source>
</reference>
<keyword evidence="7" id="KW-1185">Reference proteome</keyword>
<dbReference type="OrthoDB" id="9805625at2"/>
<dbReference type="AlphaFoldDB" id="A0A1T5CJI9"/>
<feature type="transmembrane region" description="Helical" evidence="4">
    <location>
        <begin position="350"/>
        <end position="370"/>
    </location>
</feature>
<keyword evidence="4" id="KW-0812">Transmembrane</keyword>
<dbReference type="RefSeq" id="WP_079720847.1">
    <property type="nucleotide sequence ID" value="NZ_FUYY01000003.1"/>
</dbReference>
<keyword evidence="3 6" id="KW-0808">Transferase</keyword>
<dbReference type="GO" id="GO:0016757">
    <property type="term" value="F:glycosyltransferase activity"/>
    <property type="evidence" value="ECO:0007669"/>
    <property type="project" value="UniProtKB-KW"/>
</dbReference>
<feature type="transmembrane region" description="Helical" evidence="4">
    <location>
        <begin position="6"/>
        <end position="22"/>
    </location>
</feature>
<dbReference type="Gene3D" id="3.90.550.10">
    <property type="entry name" value="Spore Coat Polysaccharide Biosynthesis Protein SpsA, Chain A"/>
    <property type="match status" value="1"/>
</dbReference>
<dbReference type="InterPro" id="IPR029044">
    <property type="entry name" value="Nucleotide-diphossugar_trans"/>
</dbReference>
<evidence type="ECO:0000313" key="6">
    <source>
        <dbReference type="EMBL" id="SKB59574.1"/>
    </source>
</evidence>
<evidence type="ECO:0000256" key="2">
    <source>
        <dbReference type="ARBA" id="ARBA00022676"/>
    </source>
</evidence>
<organism evidence="6 7">
    <name type="scientific">Salegentibacter holothuriorum</name>
    <dbReference type="NCBI Taxonomy" id="241145"/>
    <lineage>
        <taxon>Bacteria</taxon>
        <taxon>Pseudomonadati</taxon>
        <taxon>Bacteroidota</taxon>
        <taxon>Flavobacteriia</taxon>
        <taxon>Flavobacteriales</taxon>
        <taxon>Flavobacteriaceae</taxon>
        <taxon>Salegentibacter</taxon>
    </lineage>
</organism>
<dbReference type="SUPFAM" id="SSF53448">
    <property type="entry name" value="Nucleotide-diphospho-sugar transferases"/>
    <property type="match status" value="1"/>
</dbReference>
<comment type="similarity">
    <text evidence="1">Belongs to the glycosyltransferase 2 family.</text>
</comment>